<keyword evidence="3" id="KW-1185">Reference proteome</keyword>
<sequence>MLAMANSLPDEMISEILSLVLNVPDGLFCDISETDKAWLRVATPLLYHTVVIRSRPQANALATVFKQTSDLGRFVKKLRLEGGFGKCMQQVLECTPNITDLYLSADMWSSDNVSGLVLGLPLLNPTRLIVRDLSTSRGNRFMAQLYSVLAANLDEWTNLTIIMLSHFPFLSPYRQTERGEFARAICASKTLQVVSLQLWPTYENEYHVFNNNEYDVLNKMALSISSLKVVEIRHLLATRESFKINDTRVTPQLRSLVRLVECCPSTTEPVTQKKSSAIPLTPNDNTVFLDPMSTALQSVVDLVWKRIVSFSMFAGDGSLADRWPEKTNSDRLNIMLVSSTFKALALPYLYGYPILLDDIAICQFSARLCAEPALGPHVRELKIRRVALGTRKKSAKSQPDLVPILSRTPGLARLVGDGVSMTLSCATLGVLAQTAGQTLLEFSGFEMDLKDPQAWAHLPAIFRALPALESLSWTAASIEGVPGYVKGSSASRALPSLRFLDVRSTPTFRPAGLLLALSDMQLPALRSVALGPELYDSTQFLSVHGPKITRLEIHDDFDTPDGMSVFALCPALAHLTLHWTCAKIKRARTPDPDPEEDIDEEEVAFLEAARRERDRRAPPPEPTPTLEFPGPYLALEKLVVVKRIQGKSLQTDLLEWRRFFDAIVCEDFPALREVQILYGHLTWPTAEHLIGKSMWVKWAERLLEQNVKLTNSEGVTWRPRLKASRGGGVGSGKGEKRRRA</sequence>
<gene>
    <name evidence="2" type="ORF">DFH08DRAFT_1083423</name>
</gene>
<dbReference type="Gene3D" id="3.80.10.10">
    <property type="entry name" value="Ribonuclease Inhibitor"/>
    <property type="match status" value="1"/>
</dbReference>
<feature type="region of interest" description="Disordered" evidence="1">
    <location>
        <begin position="720"/>
        <end position="740"/>
    </location>
</feature>
<accession>A0AAD6ZRE8</accession>
<dbReference type="Proteomes" id="UP001218218">
    <property type="component" value="Unassembled WGS sequence"/>
</dbReference>
<comment type="caution">
    <text evidence="2">The sequence shown here is derived from an EMBL/GenBank/DDBJ whole genome shotgun (WGS) entry which is preliminary data.</text>
</comment>
<evidence type="ECO:0000313" key="3">
    <source>
        <dbReference type="Proteomes" id="UP001218218"/>
    </source>
</evidence>
<proteinExistence type="predicted"/>
<protein>
    <submittedName>
        <fullName evidence="2">Uncharacterized protein</fullName>
    </submittedName>
</protein>
<evidence type="ECO:0000256" key="1">
    <source>
        <dbReference type="SAM" id="MobiDB-lite"/>
    </source>
</evidence>
<dbReference type="AlphaFoldDB" id="A0AAD6ZRE8"/>
<dbReference type="EMBL" id="JARIHO010000032">
    <property type="protein sequence ID" value="KAJ7334905.1"/>
    <property type="molecule type" value="Genomic_DNA"/>
</dbReference>
<evidence type="ECO:0000313" key="2">
    <source>
        <dbReference type="EMBL" id="KAJ7334905.1"/>
    </source>
</evidence>
<dbReference type="InterPro" id="IPR032675">
    <property type="entry name" value="LRR_dom_sf"/>
</dbReference>
<reference evidence="2" key="1">
    <citation type="submission" date="2023-03" db="EMBL/GenBank/DDBJ databases">
        <title>Massive genome expansion in bonnet fungi (Mycena s.s.) driven by repeated elements and novel gene families across ecological guilds.</title>
        <authorList>
            <consortium name="Lawrence Berkeley National Laboratory"/>
            <person name="Harder C.B."/>
            <person name="Miyauchi S."/>
            <person name="Viragh M."/>
            <person name="Kuo A."/>
            <person name="Thoen E."/>
            <person name="Andreopoulos B."/>
            <person name="Lu D."/>
            <person name="Skrede I."/>
            <person name="Drula E."/>
            <person name="Henrissat B."/>
            <person name="Morin E."/>
            <person name="Kohler A."/>
            <person name="Barry K."/>
            <person name="LaButti K."/>
            <person name="Morin E."/>
            <person name="Salamov A."/>
            <person name="Lipzen A."/>
            <person name="Mereny Z."/>
            <person name="Hegedus B."/>
            <person name="Baldrian P."/>
            <person name="Stursova M."/>
            <person name="Weitz H."/>
            <person name="Taylor A."/>
            <person name="Grigoriev I.V."/>
            <person name="Nagy L.G."/>
            <person name="Martin F."/>
            <person name="Kauserud H."/>
        </authorList>
    </citation>
    <scope>NUCLEOTIDE SEQUENCE</scope>
    <source>
        <strain evidence="2">CBHHK002</strain>
    </source>
</reference>
<name>A0AAD6ZRE8_9AGAR</name>
<organism evidence="2 3">
    <name type="scientific">Mycena albidolilacea</name>
    <dbReference type="NCBI Taxonomy" id="1033008"/>
    <lineage>
        <taxon>Eukaryota</taxon>
        <taxon>Fungi</taxon>
        <taxon>Dikarya</taxon>
        <taxon>Basidiomycota</taxon>
        <taxon>Agaricomycotina</taxon>
        <taxon>Agaricomycetes</taxon>
        <taxon>Agaricomycetidae</taxon>
        <taxon>Agaricales</taxon>
        <taxon>Marasmiineae</taxon>
        <taxon>Mycenaceae</taxon>
        <taxon>Mycena</taxon>
    </lineage>
</organism>
<dbReference type="SUPFAM" id="SSF52047">
    <property type="entry name" value="RNI-like"/>
    <property type="match status" value="1"/>
</dbReference>